<proteinExistence type="predicted"/>
<sequence length="323" mass="37337">MSQRQQLERIMEIDRRIRDDEYPNANRLSKSLEVSRRVIFNDRDFMINRLGAPIEFDRVRGGWYYSDKTWVLPGMIVTEGELLAFFLSVEISKRYLGTSLESSLRSAVEKISKGVKGPVTVDMDTLRSHYTFSAPMLISANEQFLLDIHHAIYGSQCLWIRYYAAYRGEYTERTVMPYHLNNVRGDWYLIAFDKLRNEFRTFLVSRIENLKILPEKFIRDAKFSISDWMGSAFQADRGGEATDVSIKFNAVTARYIRERNWHASQKVEELEDGSLILHLKTGGLGEVKRWVLQYGSGAEVLSPESLRQECIDEIKSVAGVYGI</sequence>
<dbReference type="OrthoDB" id="9815009at2"/>
<gene>
    <name evidence="3" type="ORF">ADM99_14520</name>
</gene>
<dbReference type="Proteomes" id="UP000050430">
    <property type="component" value="Unassembled WGS sequence"/>
</dbReference>
<dbReference type="Pfam" id="PF25583">
    <property type="entry name" value="WCX"/>
    <property type="match status" value="1"/>
</dbReference>
<dbReference type="Pfam" id="PF13280">
    <property type="entry name" value="WYL"/>
    <property type="match status" value="1"/>
</dbReference>
<dbReference type="EMBL" id="LGCK01000014">
    <property type="protein sequence ID" value="KPL70368.1"/>
    <property type="molecule type" value="Genomic_DNA"/>
</dbReference>
<protein>
    <submittedName>
        <fullName evidence="3">Transcriptional regulator</fullName>
    </submittedName>
</protein>
<evidence type="ECO:0000259" key="2">
    <source>
        <dbReference type="Pfam" id="PF25583"/>
    </source>
</evidence>
<feature type="domain" description="WCX" evidence="2">
    <location>
        <begin position="241"/>
        <end position="317"/>
    </location>
</feature>
<accession>A0A0P6WNH2</accession>
<name>A0A0P6WNH2_9CHLR</name>
<evidence type="ECO:0000313" key="3">
    <source>
        <dbReference type="EMBL" id="KPL70368.1"/>
    </source>
</evidence>
<dbReference type="InterPro" id="IPR026881">
    <property type="entry name" value="WYL_dom"/>
</dbReference>
<dbReference type="InterPro" id="IPR057727">
    <property type="entry name" value="WCX_dom"/>
</dbReference>
<feature type="domain" description="WYL" evidence="1">
    <location>
        <begin position="144"/>
        <end position="212"/>
    </location>
</feature>
<dbReference type="InterPro" id="IPR051534">
    <property type="entry name" value="CBASS_pafABC_assoc_protein"/>
</dbReference>
<evidence type="ECO:0000313" key="4">
    <source>
        <dbReference type="Proteomes" id="UP000050430"/>
    </source>
</evidence>
<evidence type="ECO:0000259" key="1">
    <source>
        <dbReference type="Pfam" id="PF13280"/>
    </source>
</evidence>
<dbReference type="AlphaFoldDB" id="A0A0P6WNH2"/>
<reference evidence="3 4" key="1">
    <citation type="submission" date="2015-07" db="EMBL/GenBank/DDBJ databases">
        <title>Genome sequence of Leptolinea tardivitalis DSM 16556.</title>
        <authorList>
            <person name="Hemp J."/>
            <person name="Ward L.M."/>
            <person name="Pace L.A."/>
            <person name="Fischer W.W."/>
        </authorList>
    </citation>
    <scope>NUCLEOTIDE SEQUENCE [LARGE SCALE GENOMIC DNA]</scope>
    <source>
        <strain evidence="3 4">YMTK-2</strain>
    </source>
</reference>
<dbReference type="PANTHER" id="PTHR34580:SF9">
    <property type="entry name" value="SLL5097 PROTEIN"/>
    <property type="match status" value="1"/>
</dbReference>
<keyword evidence="4" id="KW-1185">Reference proteome</keyword>
<organism evidence="3 4">
    <name type="scientific">Leptolinea tardivitalis</name>
    <dbReference type="NCBI Taxonomy" id="229920"/>
    <lineage>
        <taxon>Bacteria</taxon>
        <taxon>Bacillati</taxon>
        <taxon>Chloroflexota</taxon>
        <taxon>Anaerolineae</taxon>
        <taxon>Anaerolineales</taxon>
        <taxon>Anaerolineaceae</taxon>
        <taxon>Leptolinea</taxon>
    </lineage>
</organism>
<dbReference type="STRING" id="229920.ADM99_14520"/>
<comment type="caution">
    <text evidence="3">The sequence shown here is derived from an EMBL/GenBank/DDBJ whole genome shotgun (WGS) entry which is preliminary data.</text>
</comment>
<dbReference type="PROSITE" id="PS52050">
    <property type="entry name" value="WYL"/>
    <property type="match status" value="1"/>
</dbReference>
<dbReference type="PANTHER" id="PTHR34580">
    <property type="match status" value="1"/>
</dbReference>